<reference evidence="2 3" key="1">
    <citation type="submission" date="2016-10" db="EMBL/GenBank/DDBJ databases">
        <authorList>
            <person name="de Groot N.N."/>
        </authorList>
    </citation>
    <scope>NUCLEOTIDE SEQUENCE [LARGE SCALE GENOMIC DNA]</scope>
    <source>
        <strain evidence="2 3">DSM 16957</strain>
    </source>
</reference>
<evidence type="ECO:0000259" key="1">
    <source>
        <dbReference type="PROSITE" id="PS50943"/>
    </source>
</evidence>
<proteinExistence type="predicted"/>
<evidence type="ECO:0000313" key="2">
    <source>
        <dbReference type="EMBL" id="SDD23296.1"/>
    </source>
</evidence>
<accession>A0A1G6T431</accession>
<dbReference type="InterPro" id="IPR010982">
    <property type="entry name" value="Lambda_DNA-bd_dom_sf"/>
</dbReference>
<dbReference type="Proteomes" id="UP000199603">
    <property type="component" value="Unassembled WGS sequence"/>
</dbReference>
<name>A0A1G6T431_9GAMM</name>
<evidence type="ECO:0000313" key="3">
    <source>
        <dbReference type="Proteomes" id="UP000199603"/>
    </source>
</evidence>
<dbReference type="AlphaFoldDB" id="A0A1G6T431"/>
<dbReference type="InterPro" id="IPR001387">
    <property type="entry name" value="Cro/C1-type_HTH"/>
</dbReference>
<dbReference type="SUPFAM" id="SSF47413">
    <property type="entry name" value="lambda repressor-like DNA-binding domains"/>
    <property type="match status" value="1"/>
</dbReference>
<keyword evidence="3" id="KW-1185">Reference proteome</keyword>
<dbReference type="GO" id="GO:0003677">
    <property type="term" value="F:DNA binding"/>
    <property type="evidence" value="ECO:0007669"/>
    <property type="project" value="InterPro"/>
</dbReference>
<protein>
    <submittedName>
        <fullName evidence="2">Helix-turn-helix</fullName>
    </submittedName>
</protein>
<sequence>MEPITRIPDLIKKARNGRNQQEFAAILGITQSTLSRYESGKSNPKAELIETCMRLVHDATNQQHPSADQLADRVRIALADPRMGQARSALAKLVDAFAVEHTQSTTAN</sequence>
<organism evidence="2 3">
    <name type="scientific">Aquimonas voraii</name>
    <dbReference type="NCBI Taxonomy" id="265719"/>
    <lineage>
        <taxon>Bacteria</taxon>
        <taxon>Pseudomonadati</taxon>
        <taxon>Pseudomonadota</taxon>
        <taxon>Gammaproteobacteria</taxon>
        <taxon>Lysobacterales</taxon>
        <taxon>Lysobacteraceae</taxon>
        <taxon>Aquimonas</taxon>
    </lineage>
</organism>
<dbReference type="Gene3D" id="1.10.260.40">
    <property type="entry name" value="lambda repressor-like DNA-binding domains"/>
    <property type="match status" value="1"/>
</dbReference>
<dbReference type="EMBL" id="FNAG01000001">
    <property type="protein sequence ID" value="SDD23296.1"/>
    <property type="molecule type" value="Genomic_DNA"/>
</dbReference>
<dbReference type="PROSITE" id="PS50943">
    <property type="entry name" value="HTH_CROC1"/>
    <property type="match status" value="1"/>
</dbReference>
<dbReference type="Pfam" id="PF01381">
    <property type="entry name" value="HTH_3"/>
    <property type="match status" value="1"/>
</dbReference>
<dbReference type="SMART" id="SM00530">
    <property type="entry name" value="HTH_XRE"/>
    <property type="match status" value="1"/>
</dbReference>
<gene>
    <name evidence="2" type="ORF">SAMN04488509_101847</name>
</gene>
<dbReference type="CDD" id="cd00093">
    <property type="entry name" value="HTH_XRE"/>
    <property type="match status" value="1"/>
</dbReference>
<dbReference type="RefSeq" id="WP_091239195.1">
    <property type="nucleotide sequence ID" value="NZ_FNAG01000001.1"/>
</dbReference>
<feature type="domain" description="HTH cro/C1-type" evidence="1">
    <location>
        <begin position="11"/>
        <end position="50"/>
    </location>
</feature>
<dbReference type="OrthoDB" id="6057891at2"/>
<dbReference type="STRING" id="265719.SAMN04488509_101847"/>